<feature type="compositionally biased region" description="Polar residues" evidence="1">
    <location>
        <begin position="294"/>
        <end position="306"/>
    </location>
</feature>
<protein>
    <submittedName>
        <fullName evidence="2">Uncharacterized protein</fullName>
    </submittedName>
</protein>
<name>G0UMY5_TRYCI</name>
<feature type="compositionally biased region" description="Polar residues" evidence="1">
    <location>
        <begin position="13"/>
        <end position="27"/>
    </location>
</feature>
<evidence type="ECO:0000256" key="1">
    <source>
        <dbReference type="SAM" id="MobiDB-lite"/>
    </source>
</evidence>
<feature type="region of interest" description="Disordered" evidence="1">
    <location>
        <begin position="85"/>
        <end position="110"/>
    </location>
</feature>
<feature type="region of interest" description="Disordered" evidence="1">
    <location>
        <begin position="1"/>
        <end position="27"/>
    </location>
</feature>
<sequence>MERASRSERVNRISATSSSRTSLKNCEWSQRAARSLSPGKDSLGTWVYPLGRDVGTDSCVPQSANSTGNSLVTSVTSTENAIHTTSTFDSVPNGTNSSDGGTSGHTSRSHHSDIGILWRLVHAEQAMRRAAELAVLEEQEKGERGIIDMEANYGARLLHSILLEVLDNNGDTQGQPRSVKLAHEKCPQLRVLKAKVRNLVKKQAPDDKQGSPLEQQSFLPSYEELQEENRLLREQVERYKAIDTEDRLELNAYFLKMKVTIERLVQQRALLQEELMSRRYTADTPRAGSPPTGLAQTNTNKRSARC</sequence>
<dbReference type="EMBL" id="HE575318">
    <property type="protein sequence ID" value="CCC90544.1"/>
    <property type="molecule type" value="Genomic_DNA"/>
</dbReference>
<feature type="region of interest" description="Disordered" evidence="1">
    <location>
        <begin position="281"/>
        <end position="306"/>
    </location>
</feature>
<accession>G0UMY5</accession>
<organism evidence="2">
    <name type="scientific">Trypanosoma congolense (strain IL3000)</name>
    <dbReference type="NCBI Taxonomy" id="1068625"/>
    <lineage>
        <taxon>Eukaryota</taxon>
        <taxon>Discoba</taxon>
        <taxon>Euglenozoa</taxon>
        <taxon>Kinetoplastea</taxon>
        <taxon>Metakinetoplastina</taxon>
        <taxon>Trypanosomatida</taxon>
        <taxon>Trypanosomatidae</taxon>
        <taxon>Trypanosoma</taxon>
        <taxon>Nannomonas</taxon>
    </lineage>
</organism>
<proteinExistence type="predicted"/>
<dbReference type="AlphaFoldDB" id="G0UMY5"/>
<reference evidence="2" key="1">
    <citation type="journal article" date="2012" name="Proc. Natl. Acad. Sci. U.S.A.">
        <title>Antigenic diversity is generated by distinct evolutionary mechanisms in African trypanosome species.</title>
        <authorList>
            <person name="Jackson A.P."/>
            <person name="Berry A."/>
            <person name="Aslett M."/>
            <person name="Allison H.C."/>
            <person name="Burton P."/>
            <person name="Vavrova-Anderson J."/>
            <person name="Brown R."/>
            <person name="Browne H."/>
            <person name="Corton N."/>
            <person name="Hauser H."/>
            <person name="Gamble J."/>
            <person name="Gilderthorp R."/>
            <person name="Marcello L."/>
            <person name="McQuillan J."/>
            <person name="Otto T.D."/>
            <person name="Quail M.A."/>
            <person name="Sanders M.J."/>
            <person name="van Tonder A."/>
            <person name="Ginger M.L."/>
            <person name="Field M.C."/>
            <person name="Barry J.D."/>
            <person name="Hertz-Fowler C."/>
            <person name="Berriman M."/>
        </authorList>
    </citation>
    <scope>NUCLEOTIDE SEQUENCE</scope>
    <source>
        <strain evidence="2">IL3000</strain>
    </source>
</reference>
<evidence type="ECO:0000313" key="2">
    <source>
        <dbReference type="EMBL" id="CCC90544.1"/>
    </source>
</evidence>
<feature type="compositionally biased region" description="Low complexity" evidence="1">
    <location>
        <begin position="93"/>
        <end position="106"/>
    </location>
</feature>
<feature type="compositionally biased region" description="Basic and acidic residues" evidence="1">
    <location>
        <begin position="1"/>
        <end position="11"/>
    </location>
</feature>
<gene>
    <name evidence="2" type="ORF">TCIL3000_5_2560</name>
</gene>
<dbReference type="VEuPathDB" id="TriTrypDB:TcIL3000_5_2560"/>